<dbReference type="PANTHER" id="PTHR21581">
    <property type="entry name" value="D-ALANYL-D-ALANINE CARBOXYPEPTIDASE"/>
    <property type="match status" value="1"/>
</dbReference>
<dbReference type="Pfam" id="PF07943">
    <property type="entry name" value="PBP5_C"/>
    <property type="match status" value="1"/>
</dbReference>
<evidence type="ECO:0000256" key="14">
    <source>
        <dbReference type="PIRSR" id="PIRSR618044-2"/>
    </source>
</evidence>
<feature type="active site" evidence="13">
    <location>
        <position position="127"/>
    </location>
</feature>
<proteinExistence type="inferred from homology"/>
<dbReference type="InterPro" id="IPR015956">
    <property type="entry name" value="Peniciliin-bd_prot_C_sf"/>
</dbReference>
<dbReference type="GO" id="GO:0008360">
    <property type="term" value="P:regulation of cell shape"/>
    <property type="evidence" value="ECO:0007669"/>
    <property type="project" value="UniProtKB-KW"/>
</dbReference>
<evidence type="ECO:0000256" key="15">
    <source>
        <dbReference type="RuleBase" id="RU004016"/>
    </source>
</evidence>
<comment type="similarity">
    <text evidence="3 15">Belongs to the peptidase S11 family.</text>
</comment>
<dbReference type="AlphaFoldDB" id="A0L7N7"/>
<dbReference type="Gene3D" id="3.40.710.10">
    <property type="entry name" value="DD-peptidase/beta-lactamase superfamily"/>
    <property type="match status" value="1"/>
</dbReference>
<dbReference type="EMBL" id="CP000471">
    <property type="protein sequence ID" value="ABK43980.1"/>
    <property type="molecule type" value="Genomic_DNA"/>
</dbReference>
<dbReference type="InterPro" id="IPR012907">
    <property type="entry name" value="Peptidase_S11_C"/>
</dbReference>
<feature type="binding site" evidence="14">
    <location>
        <position position="229"/>
    </location>
    <ligand>
        <name>substrate</name>
    </ligand>
</feature>
<sequence precursor="true">MEWMKTMSFKLLRNTMLALMVTILAGSQAWAEGLPFHVRAKAAIMGDIDSGAILFDQNSDMPLPPASLTKVMTLYLLYEALQKGDITLETSMPVSRNAWQREGSKTFVKVGDKIRVEDLIRGIAVQSGNDACVVVAEYLGGSEKGFADMMNAKAAALGMEASHFANASGLPAPGHQSSARDFFILTAALMKHFPEYAHYVQQKEYTFNGIRQVNRNHLLWKDKYITGLKTGHTSEAGYCLIAVREKDGQRLCSVVMGSSSTEVREEESMRLLHYGNRSFETVNLFEAGATVRTLRVWKGSQKEVDGVIYNPMRITVPKRQRGALEAGIVFNEPLVAPVRQGQALGSLVVKLEGQEVMRQPVVAKNEVPEGNLMVVLLDAIRLQLGW</sequence>
<keyword evidence="9" id="KW-0133">Cell shape</keyword>
<dbReference type="SUPFAM" id="SSF56601">
    <property type="entry name" value="beta-lactamase/transpeptidase-like"/>
    <property type="match status" value="1"/>
</dbReference>
<dbReference type="STRING" id="156889.Mmc1_1471"/>
<dbReference type="Proteomes" id="UP000002586">
    <property type="component" value="Chromosome"/>
</dbReference>
<evidence type="ECO:0000256" key="9">
    <source>
        <dbReference type="ARBA" id="ARBA00022960"/>
    </source>
</evidence>
<evidence type="ECO:0000256" key="11">
    <source>
        <dbReference type="ARBA" id="ARBA00023316"/>
    </source>
</evidence>
<dbReference type="PANTHER" id="PTHR21581:SF6">
    <property type="entry name" value="TRAFFICKING PROTEIN PARTICLE COMPLEX SUBUNIT 12"/>
    <property type="match status" value="1"/>
</dbReference>
<evidence type="ECO:0000256" key="4">
    <source>
        <dbReference type="ARBA" id="ARBA00012448"/>
    </source>
</evidence>
<gene>
    <name evidence="17" type="ordered locus">Mmc1_1471</name>
</gene>
<keyword evidence="8" id="KW-0378">Hydrolase</keyword>
<evidence type="ECO:0000256" key="7">
    <source>
        <dbReference type="ARBA" id="ARBA00022729"/>
    </source>
</evidence>
<keyword evidence="7" id="KW-0732">Signal</keyword>
<protein>
    <recommendedName>
        <fullName evidence="4">serine-type D-Ala-D-Ala carboxypeptidase</fullName>
        <ecNumber evidence="4">3.4.16.4</ecNumber>
    </recommendedName>
</protein>
<dbReference type="GO" id="GO:0071555">
    <property type="term" value="P:cell wall organization"/>
    <property type="evidence" value="ECO:0007669"/>
    <property type="project" value="UniProtKB-KW"/>
</dbReference>
<dbReference type="GO" id="GO:0006508">
    <property type="term" value="P:proteolysis"/>
    <property type="evidence" value="ECO:0007669"/>
    <property type="project" value="UniProtKB-KW"/>
</dbReference>
<evidence type="ECO:0000256" key="6">
    <source>
        <dbReference type="ARBA" id="ARBA00022670"/>
    </source>
</evidence>
<dbReference type="Pfam" id="PF00768">
    <property type="entry name" value="Peptidase_S11"/>
    <property type="match status" value="1"/>
</dbReference>
<dbReference type="GO" id="GO:0009002">
    <property type="term" value="F:serine-type D-Ala-D-Ala carboxypeptidase activity"/>
    <property type="evidence" value="ECO:0007669"/>
    <property type="project" value="UniProtKB-EC"/>
</dbReference>
<reference evidence="17 18" key="2">
    <citation type="journal article" date="2012" name="Int. J. Syst. Evol. Microbiol.">
        <title>Magnetococcus marinus gen. nov., sp. nov., a marine, magnetotactic bacterium that represents a novel lineage (Magnetococcaceae fam. nov.; Magnetococcales ord. nov.) at the base of the Alphaproteobacteria.</title>
        <authorList>
            <person name="Bazylinski D.A."/>
            <person name="Williams T.J."/>
            <person name="Lefevre C.T."/>
            <person name="Berg R.J."/>
            <person name="Zhang C.L."/>
            <person name="Bowser S.S."/>
            <person name="Dean A.J."/>
            <person name="Beveridge T.J."/>
        </authorList>
    </citation>
    <scope>NUCLEOTIDE SEQUENCE [LARGE SCALE GENOMIC DNA]</scope>
    <source>
        <strain evidence="18">ATCC BAA-1437 / JCM 17883 / MC-1</strain>
    </source>
</reference>
<evidence type="ECO:0000256" key="2">
    <source>
        <dbReference type="ARBA" id="ARBA00004752"/>
    </source>
</evidence>
<keyword evidence="6" id="KW-0645">Protease</keyword>
<dbReference type="InterPro" id="IPR012338">
    <property type="entry name" value="Beta-lactam/transpept-like"/>
</dbReference>
<reference evidence="18" key="1">
    <citation type="journal article" date="2009" name="Appl. Environ. Microbiol.">
        <title>Complete genome sequence of the chemolithoautotrophic marine magnetotactic coccus strain MC-1.</title>
        <authorList>
            <person name="Schubbe S."/>
            <person name="Williams T.J."/>
            <person name="Xie G."/>
            <person name="Kiss H.E."/>
            <person name="Brettin T.S."/>
            <person name="Martinez D."/>
            <person name="Ross C.A."/>
            <person name="Schuler D."/>
            <person name="Cox B.L."/>
            <person name="Nealson K.H."/>
            <person name="Bazylinski D.A."/>
        </authorList>
    </citation>
    <scope>NUCLEOTIDE SEQUENCE [LARGE SCALE GENOMIC DNA]</scope>
    <source>
        <strain evidence="18">ATCC BAA-1437 / JCM 17883 / MC-1</strain>
    </source>
</reference>
<evidence type="ECO:0000256" key="12">
    <source>
        <dbReference type="ARBA" id="ARBA00034000"/>
    </source>
</evidence>
<dbReference type="InterPro" id="IPR018044">
    <property type="entry name" value="Peptidase_S11"/>
</dbReference>
<comment type="pathway">
    <text evidence="2">Cell wall biogenesis; peptidoglycan biosynthesis.</text>
</comment>
<keyword evidence="5" id="KW-0121">Carboxypeptidase</keyword>
<organism evidence="17 18">
    <name type="scientific">Magnetococcus marinus (strain ATCC BAA-1437 / JCM 17883 / MC-1)</name>
    <dbReference type="NCBI Taxonomy" id="156889"/>
    <lineage>
        <taxon>Bacteria</taxon>
        <taxon>Pseudomonadati</taxon>
        <taxon>Pseudomonadota</taxon>
        <taxon>Magnetococcia</taxon>
        <taxon>Magnetococcales</taxon>
        <taxon>Magnetococcaceae</taxon>
        <taxon>Magnetococcus</taxon>
    </lineage>
</organism>
<keyword evidence="10" id="KW-0573">Peptidoglycan synthesis</keyword>
<evidence type="ECO:0000256" key="13">
    <source>
        <dbReference type="PIRSR" id="PIRSR618044-1"/>
    </source>
</evidence>
<dbReference type="InterPro" id="IPR037167">
    <property type="entry name" value="Peptidase_S11_C_sf"/>
</dbReference>
<dbReference type="InterPro" id="IPR001967">
    <property type="entry name" value="Peptidase_S11_N"/>
</dbReference>
<dbReference type="HOGENOM" id="CLU_027070_8_1_5"/>
<evidence type="ECO:0000259" key="16">
    <source>
        <dbReference type="SMART" id="SM00936"/>
    </source>
</evidence>
<dbReference type="SUPFAM" id="SSF69189">
    <property type="entry name" value="Penicillin-binding protein associated domain"/>
    <property type="match status" value="1"/>
</dbReference>
<evidence type="ECO:0000256" key="3">
    <source>
        <dbReference type="ARBA" id="ARBA00007164"/>
    </source>
</evidence>
<evidence type="ECO:0000313" key="18">
    <source>
        <dbReference type="Proteomes" id="UP000002586"/>
    </source>
</evidence>
<comment type="function">
    <text evidence="1">Removes C-terminal D-alanyl residues from sugar-peptide cell wall precursors.</text>
</comment>
<dbReference type="EC" id="3.4.16.4" evidence="4"/>
<evidence type="ECO:0000256" key="1">
    <source>
        <dbReference type="ARBA" id="ARBA00003217"/>
    </source>
</evidence>
<feature type="domain" description="Peptidase S11 D-Ala-D-Ala carboxypeptidase A C-terminal" evidence="16">
    <location>
        <begin position="279"/>
        <end position="369"/>
    </location>
</feature>
<keyword evidence="11" id="KW-0961">Cell wall biogenesis/degradation</keyword>
<evidence type="ECO:0000313" key="17">
    <source>
        <dbReference type="EMBL" id="ABK43980.1"/>
    </source>
</evidence>
<evidence type="ECO:0000256" key="8">
    <source>
        <dbReference type="ARBA" id="ARBA00022801"/>
    </source>
</evidence>
<name>A0L7N7_MAGMM</name>
<evidence type="ECO:0000256" key="5">
    <source>
        <dbReference type="ARBA" id="ARBA00022645"/>
    </source>
</evidence>
<feature type="active site" description="Proton acceptor" evidence="13">
    <location>
        <position position="67"/>
    </location>
</feature>
<dbReference type="eggNOG" id="COG1686">
    <property type="taxonomic scope" value="Bacteria"/>
</dbReference>
<dbReference type="SMART" id="SM00936">
    <property type="entry name" value="PBP5_C"/>
    <property type="match status" value="1"/>
</dbReference>
<feature type="active site" description="Proton acceptor" evidence="13">
    <location>
        <position position="70"/>
    </location>
</feature>
<dbReference type="UniPathway" id="UPA00219"/>
<dbReference type="KEGG" id="mgm:Mmc1_1471"/>
<keyword evidence="18" id="KW-1185">Reference proteome</keyword>
<dbReference type="Gene3D" id="2.60.410.10">
    <property type="entry name" value="D-Ala-D-Ala carboxypeptidase, C-terminal domain"/>
    <property type="match status" value="1"/>
</dbReference>
<comment type="catalytic activity">
    <reaction evidence="12">
        <text>Preferential cleavage: (Ac)2-L-Lys-D-Ala-|-D-Ala. Also transpeptidation of peptidyl-alanyl moieties that are N-acyl substituents of D-alanine.</text>
        <dbReference type="EC" id="3.4.16.4"/>
    </reaction>
</comment>
<accession>A0L7N7</accession>
<evidence type="ECO:0000256" key="10">
    <source>
        <dbReference type="ARBA" id="ARBA00022984"/>
    </source>
</evidence>
<dbReference type="GO" id="GO:0009252">
    <property type="term" value="P:peptidoglycan biosynthetic process"/>
    <property type="evidence" value="ECO:0007669"/>
    <property type="project" value="UniProtKB-UniPathway"/>
</dbReference>
<dbReference type="PRINTS" id="PR00725">
    <property type="entry name" value="DADACBPTASE1"/>
</dbReference>